<dbReference type="Proteomes" id="UP000014937">
    <property type="component" value="Unassembled WGS sequence"/>
</dbReference>
<dbReference type="EMBL" id="CBGL010000092">
    <property type="protein sequence ID" value="CDD11601.1"/>
    <property type="molecule type" value="Genomic_DNA"/>
</dbReference>
<reference evidence="1" key="1">
    <citation type="submission" date="2012-11" db="EMBL/GenBank/DDBJ databases">
        <title>Dependencies among metagenomic species, viruses, plasmids and units of genetic variation.</title>
        <authorList>
            <person name="Nielsen H.B."/>
            <person name="Almeida M."/>
            <person name="Juncker A.S."/>
            <person name="Rasmussen S."/>
            <person name="Li J."/>
            <person name="Sunagawa S."/>
            <person name="Plichta D."/>
            <person name="Gautier L."/>
            <person name="Le Chatelier E."/>
            <person name="Peletier E."/>
            <person name="Bonde I."/>
            <person name="Nielsen T."/>
            <person name="Manichanh C."/>
            <person name="Arumugam M."/>
            <person name="Batto J."/>
            <person name="Santos M.B.Q.D."/>
            <person name="Blom N."/>
            <person name="Borruel N."/>
            <person name="Burgdorf K.S."/>
            <person name="Boumezbeur F."/>
            <person name="Casellas F."/>
            <person name="Dore J."/>
            <person name="Guarner F."/>
            <person name="Hansen T."/>
            <person name="Hildebrand F."/>
            <person name="Kaas R.S."/>
            <person name="Kennedy S."/>
            <person name="Kristiansen K."/>
            <person name="Kultima J.R."/>
            <person name="Leonard P."/>
            <person name="Levenez F."/>
            <person name="Lund O."/>
            <person name="Moumen B."/>
            <person name="Le Paslier D."/>
            <person name="Pons N."/>
            <person name="Pedersen O."/>
            <person name="Prifti E."/>
            <person name="Qin J."/>
            <person name="Raes J."/>
            <person name="Tap J."/>
            <person name="Tims S."/>
            <person name="Ussery D.W."/>
            <person name="Yamada T."/>
            <person name="MetaHit consortium"/>
            <person name="Renault P."/>
            <person name="Sicheritz-Ponten T."/>
            <person name="Bork P."/>
            <person name="Wang J."/>
            <person name="Brunak S."/>
            <person name="Ehrlich S.D."/>
        </authorList>
    </citation>
    <scope>NUCLEOTIDE SEQUENCE [LARGE SCALE GENOMIC DNA]</scope>
</reference>
<dbReference type="AlphaFoldDB" id="R6X5T8"/>
<accession>R6X5T8</accession>
<evidence type="ECO:0000313" key="1">
    <source>
        <dbReference type="EMBL" id="CDD11601.1"/>
    </source>
</evidence>
<dbReference type="RefSeq" id="WP_021719686.1">
    <property type="nucleotide sequence ID" value="NZ_FR892771.1"/>
</dbReference>
<comment type="caution">
    <text evidence="1">The sequence shown here is derived from an EMBL/GenBank/DDBJ whole genome shotgun (WGS) entry which is preliminary data.</text>
</comment>
<proteinExistence type="predicted"/>
<name>R6X5T8_9FIRM</name>
<protein>
    <submittedName>
        <fullName evidence="1">Uncharacterized protein</fullName>
    </submittedName>
</protein>
<gene>
    <name evidence="1" type="ORF">BN587_00598</name>
</gene>
<sequence>MLTLELLELTKEYVQYKFYPEGITDTFGIVQVNLNDFSRVLVKDVDGVSSGYKGQAWAQVERLARKGTFPEKSGAAWG</sequence>
<dbReference type="HOGENOM" id="CLU_194646_0_0_9"/>
<organism evidence="1">
    <name type="scientific">Phascolarctobacterium succinatutens CAG:287</name>
    <dbReference type="NCBI Taxonomy" id="1263101"/>
    <lineage>
        <taxon>Bacteria</taxon>
        <taxon>Bacillati</taxon>
        <taxon>Bacillota</taxon>
        <taxon>Negativicutes</taxon>
        <taxon>Acidaminococcales</taxon>
        <taxon>Acidaminococcaceae</taxon>
        <taxon>Phascolarctobacterium</taxon>
    </lineage>
</organism>